<evidence type="ECO:0000256" key="1">
    <source>
        <dbReference type="SAM" id="MobiDB-lite"/>
    </source>
</evidence>
<reference evidence="2" key="1">
    <citation type="journal article" date="2007" name="Proc. Natl. Acad. Sci. U.S.A.">
        <title>Spliced leader RNA trans-splicing in dinoflagellates.</title>
        <authorList>
            <person name="Zhang H."/>
            <person name="Hou Y."/>
            <person name="Miranda L."/>
            <person name="Campbell D.A."/>
            <person name="Sturm N.R."/>
            <person name="Gaasterland T."/>
            <person name="Lin S."/>
        </authorList>
    </citation>
    <scope>NUCLEOTIDE SEQUENCE</scope>
    <source>
        <strain evidence="2">CCMP1975</strain>
    </source>
</reference>
<sequence length="138" mass="14325">MDGGFNDGSTYNTGAQATPYPANADGGYSQQPVKGDFSKGDGKKGGGKKGKGKGKNFAFRKGISKGGGKADMYYGNSEEGDRVRPALTEAEAKEARAIVVKAQLAHAEREANKKSQAAAVAAASPDDLQAMINARLKK</sequence>
<organism evidence="2">
    <name type="scientific">Karlodinium veneficum</name>
    <name type="common">Dinoflagellate</name>
    <name type="synonym">Karlodinium micrum</name>
    <dbReference type="NCBI Taxonomy" id="407301"/>
    <lineage>
        <taxon>Eukaryota</taxon>
        <taxon>Sar</taxon>
        <taxon>Alveolata</taxon>
        <taxon>Dinophyceae</taxon>
        <taxon>Gymnodiniales</taxon>
        <taxon>Kareniaceae</taxon>
        <taxon>Karlodinium</taxon>
    </lineage>
</organism>
<feature type="compositionally biased region" description="Polar residues" evidence="1">
    <location>
        <begin position="7"/>
        <end position="16"/>
    </location>
</feature>
<proteinExistence type="evidence at transcript level"/>
<dbReference type="AlphaFoldDB" id="A7WPZ1"/>
<dbReference type="EMBL" id="EF134183">
    <property type="protein sequence ID" value="ABV22297.1"/>
    <property type="molecule type" value="mRNA"/>
</dbReference>
<feature type="compositionally biased region" description="Basic residues" evidence="1">
    <location>
        <begin position="45"/>
        <end position="54"/>
    </location>
</feature>
<evidence type="ECO:0000313" key="2">
    <source>
        <dbReference type="EMBL" id="ABV22297.1"/>
    </source>
</evidence>
<protein>
    <submittedName>
        <fullName evidence="2">Uncharacterized protein</fullName>
    </submittedName>
</protein>
<name>A7WPZ1_KARVE</name>
<feature type="region of interest" description="Disordered" evidence="1">
    <location>
        <begin position="1"/>
        <end position="63"/>
    </location>
</feature>
<accession>A7WPZ1</accession>